<evidence type="ECO:0000256" key="3">
    <source>
        <dbReference type="ARBA" id="ARBA00006873"/>
    </source>
</evidence>
<keyword evidence="7 15" id="KW-0479">Metal-binding</keyword>
<dbReference type="EC" id="1.11.1.7" evidence="4 18"/>
<dbReference type="EMBL" id="WHWC01000006">
    <property type="protein sequence ID" value="KAG8380309.1"/>
    <property type="molecule type" value="Genomic_DNA"/>
</dbReference>
<feature type="domain" description="Plant heme peroxidase family profile" evidence="19">
    <location>
        <begin position="33"/>
        <end position="330"/>
    </location>
</feature>
<feature type="binding site" evidence="15">
    <location>
        <position position="75"/>
    </location>
    <ligand>
        <name>Ca(2+)</name>
        <dbReference type="ChEBI" id="CHEBI:29108"/>
        <label>1</label>
    </ligand>
</feature>
<feature type="binding site" evidence="15">
    <location>
        <position position="80"/>
    </location>
    <ligand>
        <name>Ca(2+)</name>
        <dbReference type="ChEBI" id="CHEBI:29108"/>
        <label>1</label>
    </ligand>
</feature>
<organism evidence="20 21">
    <name type="scientific">Buddleja alternifolia</name>
    <dbReference type="NCBI Taxonomy" id="168488"/>
    <lineage>
        <taxon>Eukaryota</taxon>
        <taxon>Viridiplantae</taxon>
        <taxon>Streptophyta</taxon>
        <taxon>Embryophyta</taxon>
        <taxon>Tracheophyta</taxon>
        <taxon>Spermatophyta</taxon>
        <taxon>Magnoliopsida</taxon>
        <taxon>eudicotyledons</taxon>
        <taxon>Gunneridae</taxon>
        <taxon>Pentapetalae</taxon>
        <taxon>asterids</taxon>
        <taxon>lamiids</taxon>
        <taxon>Lamiales</taxon>
        <taxon>Scrophulariaceae</taxon>
        <taxon>Buddlejeae</taxon>
        <taxon>Buddleja</taxon>
    </lineage>
</organism>
<feature type="chain" id="PRO_5043101896" description="Peroxidase" evidence="18">
    <location>
        <begin position="27"/>
        <end position="397"/>
    </location>
</feature>
<dbReference type="PROSITE" id="PS50873">
    <property type="entry name" value="PEROXIDASE_4"/>
    <property type="match status" value="1"/>
</dbReference>
<comment type="similarity">
    <text evidence="18">Belongs to the peroxidase family. Classical plant (class III) peroxidase subfamily.</text>
</comment>
<keyword evidence="8 15" id="KW-0106">Calcium</keyword>
<keyword evidence="9 18" id="KW-0560">Oxidoreductase</keyword>
<comment type="similarity">
    <text evidence="3">Belongs to the peroxidase family. Ascorbate peroxidase subfamily.</text>
</comment>
<evidence type="ECO:0000256" key="10">
    <source>
        <dbReference type="ARBA" id="ARBA00023004"/>
    </source>
</evidence>
<dbReference type="Pfam" id="PF00141">
    <property type="entry name" value="peroxidase"/>
    <property type="match status" value="1"/>
</dbReference>
<evidence type="ECO:0000256" key="7">
    <source>
        <dbReference type="ARBA" id="ARBA00022723"/>
    </source>
</evidence>
<evidence type="ECO:0000256" key="5">
    <source>
        <dbReference type="ARBA" id="ARBA00022559"/>
    </source>
</evidence>
<dbReference type="GO" id="GO:0020037">
    <property type="term" value="F:heme binding"/>
    <property type="evidence" value="ECO:0007669"/>
    <property type="project" value="UniProtKB-UniRule"/>
</dbReference>
<feature type="binding site" evidence="15">
    <location>
        <position position="82"/>
    </location>
    <ligand>
        <name>Ca(2+)</name>
        <dbReference type="ChEBI" id="CHEBI:29108"/>
        <label>1</label>
    </ligand>
</feature>
<dbReference type="InterPro" id="IPR019793">
    <property type="entry name" value="Peroxidases_heam-ligand_BS"/>
</dbReference>
<evidence type="ECO:0000256" key="16">
    <source>
        <dbReference type="PIRSR" id="PIRSR600823-4"/>
    </source>
</evidence>
<dbReference type="FunFam" id="1.10.420.10:FF:000006">
    <property type="entry name" value="Peroxidase"/>
    <property type="match status" value="1"/>
</dbReference>
<dbReference type="GO" id="GO:0005576">
    <property type="term" value="C:extracellular region"/>
    <property type="evidence" value="ECO:0007669"/>
    <property type="project" value="UniProtKB-SubCell"/>
</dbReference>
<name>A0AAV6XBR9_9LAMI</name>
<evidence type="ECO:0000313" key="21">
    <source>
        <dbReference type="Proteomes" id="UP000826271"/>
    </source>
</evidence>
<accession>A0AAV6XBR9</accession>
<dbReference type="GO" id="GO:0042744">
    <property type="term" value="P:hydrogen peroxide catabolic process"/>
    <property type="evidence" value="ECO:0007669"/>
    <property type="project" value="UniProtKB-KW"/>
</dbReference>
<dbReference type="PROSITE" id="PS00435">
    <property type="entry name" value="PEROXIDASE_1"/>
    <property type="match status" value="1"/>
</dbReference>
<keyword evidence="11 17" id="KW-1015">Disulfide bond</keyword>
<comment type="cofactor">
    <cofactor evidence="15 18">
        <name>heme b</name>
        <dbReference type="ChEBI" id="CHEBI:60344"/>
    </cofactor>
    <text evidence="15 18">Binds 1 heme b (iron(II)-protoporphyrin IX) group per subunit.</text>
</comment>
<dbReference type="SUPFAM" id="SSF48113">
    <property type="entry name" value="Heme-dependent peroxidases"/>
    <property type="match status" value="1"/>
</dbReference>
<feature type="binding site" evidence="15">
    <location>
        <position position="258"/>
    </location>
    <ligand>
        <name>Ca(2+)</name>
        <dbReference type="ChEBI" id="CHEBI:29108"/>
        <label>2</label>
    </ligand>
</feature>
<evidence type="ECO:0000256" key="15">
    <source>
        <dbReference type="PIRSR" id="PIRSR600823-3"/>
    </source>
</evidence>
<comment type="subcellular location">
    <subcellularLocation>
        <location evidence="18">Secreted</location>
    </subcellularLocation>
</comment>
<comment type="cofactor">
    <cofactor evidence="15 18">
        <name>Ca(2+)</name>
        <dbReference type="ChEBI" id="CHEBI:29108"/>
    </cofactor>
    <text evidence="15 18">Binds 2 calcium ions per subunit.</text>
</comment>
<feature type="active site" description="Proton acceptor" evidence="13">
    <location>
        <position position="74"/>
    </location>
</feature>
<keyword evidence="18" id="KW-0732">Signal</keyword>
<dbReference type="GO" id="GO:0006979">
    <property type="term" value="P:response to oxidative stress"/>
    <property type="evidence" value="ECO:0007669"/>
    <property type="project" value="UniProtKB-UniRule"/>
</dbReference>
<dbReference type="InterPro" id="IPR002016">
    <property type="entry name" value="Haem_peroxidase"/>
</dbReference>
<dbReference type="PANTHER" id="PTHR31235">
    <property type="entry name" value="PEROXIDASE 25-RELATED"/>
    <property type="match status" value="1"/>
</dbReference>
<keyword evidence="21" id="KW-1185">Reference proteome</keyword>
<dbReference type="AlphaFoldDB" id="A0AAV6XBR9"/>
<feature type="site" description="Transition state stabilizer" evidence="16">
    <location>
        <position position="70"/>
    </location>
</feature>
<feature type="disulfide bond" evidence="17">
    <location>
        <begin position="124"/>
        <end position="326"/>
    </location>
</feature>
<keyword evidence="18" id="KW-0964">Secreted</keyword>
<dbReference type="Proteomes" id="UP000826271">
    <property type="component" value="Unassembled WGS sequence"/>
</dbReference>
<evidence type="ECO:0000259" key="19">
    <source>
        <dbReference type="PROSITE" id="PS50873"/>
    </source>
</evidence>
<evidence type="ECO:0000256" key="14">
    <source>
        <dbReference type="PIRSR" id="PIRSR600823-2"/>
    </source>
</evidence>
<sequence length="397" mass="43322">MASNGRVSFQIVGLILISCFVSITCAAVVNPAALKVGFYKYSCPSAEAIVQKHVNKFVSLNVGLAAGLVRLHFHDCFGCDGSVLLDGPNSEKESIPNKGSLRGFEVIDAAKAELELKCPGIVSCADIVAFAARDSSWKVGKIYYDVPSGRRDGRVSLINEPLQELPPPFVNATALRDNFARKGLSLDEMVTLSGAHSIGVSHCSSFSGRLYPTVDPTLDPKFADSLKRSCPPPPVNATAPPAVDPTVNLDSLTPTCLDNKYYTGLKAKRGVLITDQVLLSSSLTSKMVLYNAQYGSVWAKKFAAAMVHMGNIEVLTGKNGEIRKKCHRFNDEALDVQGLTNEIKINLMINALKMGPFADALIRDRPFDMEELMVIAQKYIYAEEMNELKREEMRVQK</sequence>
<keyword evidence="6 18" id="KW-0349">Heme</keyword>
<evidence type="ECO:0000256" key="1">
    <source>
        <dbReference type="ARBA" id="ARBA00000189"/>
    </source>
</evidence>
<dbReference type="Gene3D" id="1.10.420.10">
    <property type="entry name" value="Peroxidase, domain 2"/>
    <property type="match status" value="1"/>
</dbReference>
<feature type="disulfide bond" evidence="17">
    <location>
        <begin position="76"/>
        <end position="79"/>
    </location>
</feature>
<evidence type="ECO:0000256" key="6">
    <source>
        <dbReference type="ARBA" id="ARBA00022617"/>
    </source>
</evidence>
<keyword evidence="10 15" id="KW-0408">Iron</keyword>
<protein>
    <recommendedName>
        <fullName evidence="4 18">Peroxidase</fullName>
        <ecNumber evidence="4 18">1.11.1.7</ecNumber>
    </recommendedName>
</protein>
<evidence type="ECO:0000256" key="13">
    <source>
        <dbReference type="PIRSR" id="PIRSR600823-1"/>
    </source>
</evidence>
<keyword evidence="18" id="KW-0376">Hydrogen peroxide</keyword>
<evidence type="ECO:0000256" key="17">
    <source>
        <dbReference type="PIRSR" id="PIRSR600823-5"/>
    </source>
</evidence>
<evidence type="ECO:0000256" key="9">
    <source>
        <dbReference type="ARBA" id="ARBA00023002"/>
    </source>
</evidence>
<feature type="signal peptide" evidence="18">
    <location>
        <begin position="1"/>
        <end position="26"/>
    </location>
</feature>
<feature type="binding site" evidence="15">
    <location>
        <position position="78"/>
    </location>
    <ligand>
        <name>Ca(2+)</name>
        <dbReference type="ChEBI" id="CHEBI:29108"/>
        <label>1</label>
    </ligand>
</feature>
<feature type="binding site" evidence="14">
    <location>
        <position position="166"/>
    </location>
    <ligand>
        <name>substrate</name>
    </ligand>
</feature>
<dbReference type="InterPro" id="IPR019794">
    <property type="entry name" value="Peroxidases_AS"/>
</dbReference>
<feature type="binding site" evidence="15">
    <location>
        <position position="250"/>
    </location>
    <ligand>
        <name>Ca(2+)</name>
        <dbReference type="ChEBI" id="CHEBI:29108"/>
        <label>2</label>
    </ligand>
</feature>
<evidence type="ECO:0000256" key="12">
    <source>
        <dbReference type="ARBA" id="ARBA00023180"/>
    </source>
</evidence>
<dbReference type="PROSITE" id="PS00436">
    <property type="entry name" value="PEROXIDASE_2"/>
    <property type="match status" value="1"/>
</dbReference>
<evidence type="ECO:0000256" key="4">
    <source>
        <dbReference type="ARBA" id="ARBA00012313"/>
    </source>
</evidence>
<comment type="catalytic activity">
    <reaction evidence="1 18">
        <text>2 a phenolic donor + H2O2 = 2 a phenolic radical donor + 2 H2O</text>
        <dbReference type="Rhea" id="RHEA:56136"/>
        <dbReference type="ChEBI" id="CHEBI:15377"/>
        <dbReference type="ChEBI" id="CHEBI:16240"/>
        <dbReference type="ChEBI" id="CHEBI:139520"/>
        <dbReference type="ChEBI" id="CHEBI:139521"/>
        <dbReference type="EC" id="1.11.1.7"/>
    </reaction>
</comment>
<evidence type="ECO:0000256" key="11">
    <source>
        <dbReference type="ARBA" id="ARBA00023157"/>
    </source>
</evidence>
<feature type="binding site" description="axial binding residue" evidence="15">
    <location>
        <position position="196"/>
    </location>
    <ligand>
        <name>heme b</name>
        <dbReference type="ChEBI" id="CHEBI:60344"/>
    </ligand>
    <ligandPart>
        <name>Fe</name>
        <dbReference type="ChEBI" id="CHEBI:18248"/>
    </ligandPart>
</feature>
<keyword evidence="5 18" id="KW-0575">Peroxidase</keyword>
<evidence type="ECO:0000256" key="2">
    <source>
        <dbReference type="ARBA" id="ARBA00002322"/>
    </source>
</evidence>
<evidence type="ECO:0000256" key="8">
    <source>
        <dbReference type="ARBA" id="ARBA00022837"/>
    </source>
</evidence>
<reference evidence="20" key="1">
    <citation type="submission" date="2019-10" db="EMBL/GenBank/DDBJ databases">
        <authorList>
            <person name="Zhang R."/>
            <person name="Pan Y."/>
            <person name="Wang J."/>
            <person name="Ma R."/>
            <person name="Yu S."/>
        </authorList>
    </citation>
    <scope>NUCLEOTIDE SEQUENCE</scope>
    <source>
        <strain evidence="20">LA-IB0</strain>
        <tissue evidence="20">Leaf</tissue>
    </source>
</reference>
<dbReference type="CDD" id="cd00693">
    <property type="entry name" value="secretory_peroxidase"/>
    <property type="match status" value="1"/>
</dbReference>
<feature type="binding site" evidence="15">
    <location>
        <position position="253"/>
    </location>
    <ligand>
        <name>Ca(2+)</name>
        <dbReference type="ChEBI" id="CHEBI:29108"/>
        <label>2</label>
    </ligand>
</feature>
<evidence type="ECO:0000256" key="18">
    <source>
        <dbReference type="RuleBase" id="RU362060"/>
    </source>
</evidence>
<feature type="disulfide bond" evidence="17">
    <location>
        <begin position="203"/>
        <end position="230"/>
    </location>
</feature>
<keyword evidence="12" id="KW-0325">Glycoprotein</keyword>
<comment type="function">
    <text evidence="2">Removal of H(2)O(2), oxidation of toxic reductants, biosynthesis and degradation of lignin, suberization, auxin catabolism, response to environmental stresses such as wounding, pathogen attack and oxidative stress. These functions might be dependent on each isozyme/isoform in each plant tissue.</text>
</comment>
<feature type="binding site" evidence="15">
    <location>
        <position position="91"/>
    </location>
    <ligand>
        <name>Ca(2+)</name>
        <dbReference type="ChEBI" id="CHEBI:29108"/>
        <label>1</label>
    </ligand>
</feature>
<dbReference type="Gene3D" id="1.10.520.10">
    <property type="match status" value="1"/>
</dbReference>
<dbReference type="GO" id="GO:0140825">
    <property type="term" value="F:lactoperoxidase activity"/>
    <property type="evidence" value="ECO:0007669"/>
    <property type="project" value="UniProtKB-EC"/>
</dbReference>
<proteinExistence type="inferred from homology"/>
<feature type="disulfide bond" evidence="17">
    <location>
        <begin position="43"/>
        <end position="118"/>
    </location>
</feature>
<dbReference type="InterPro" id="IPR000823">
    <property type="entry name" value="Peroxidase_pln"/>
</dbReference>
<evidence type="ECO:0000313" key="20">
    <source>
        <dbReference type="EMBL" id="KAG8380309.1"/>
    </source>
</evidence>
<dbReference type="GO" id="GO:0046872">
    <property type="term" value="F:metal ion binding"/>
    <property type="evidence" value="ECO:0007669"/>
    <property type="project" value="UniProtKB-UniRule"/>
</dbReference>
<comment type="caution">
    <text evidence="20">The sequence shown here is derived from an EMBL/GenBank/DDBJ whole genome shotgun (WGS) entry which is preliminary data.</text>
</comment>
<dbReference type="PROSITE" id="PS51257">
    <property type="entry name" value="PROKAR_LIPOPROTEIN"/>
    <property type="match status" value="1"/>
</dbReference>
<dbReference type="PRINTS" id="PR00461">
    <property type="entry name" value="PLPEROXIDASE"/>
</dbReference>
<dbReference type="InterPro" id="IPR033905">
    <property type="entry name" value="Secretory_peroxidase"/>
</dbReference>
<dbReference type="PRINTS" id="PR00458">
    <property type="entry name" value="PEROXIDASE"/>
</dbReference>
<gene>
    <name evidence="20" type="ORF">BUALT_Bualt06G0002200</name>
</gene>
<dbReference type="InterPro" id="IPR010255">
    <property type="entry name" value="Haem_peroxidase_sf"/>
</dbReference>